<dbReference type="Proteomes" id="UP000693970">
    <property type="component" value="Unassembled WGS sequence"/>
</dbReference>
<gene>
    <name evidence="2" type="ORF">IV203_026118</name>
</gene>
<name>A0A9K3PWY5_9STRA</name>
<evidence type="ECO:0000256" key="1">
    <source>
        <dbReference type="SAM" id="MobiDB-lite"/>
    </source>
</evidence>
<keyword evidence="3" id="KW-1185">Reference proteome</keyword>
<dbReference type="OrthoDB" id="409825at2759"/>
<feature type="compositionally biased region" description="Polar residues" evidence="1">
    <location>
        <begin position="1"/>
        <end position="30"/>
    </location>
</feature>
<reference evidence="2" key="1">
    <citation type="journal article" date="2021" name="Sci. Rep.">
        <title>Diploid genomic architecture of Nitzschia inconspicua, an elite biomass production diatom.</title>
        <authorList>
            <person name="Oliver A."/>
            <person name="Podell S."/>
            <person name="Pinowska A."/>
            <person name="Traller J.C."/>
            <person name="Smith S.R."/>
            <person name="McClure R."/>
            <person name="Beliaev A."/>
            <person name="Bohutskyi P."/>
            <person name="Hill E.A."/>
            <person name="Rabines A."/>
            <person name="Zheng H."/>
            <person name="Allen L.Z."/>
            <person name="Kuo A."/>
            <person name="Grigoriev I.V."/>
            <person name="Allen A.E."/>
            <person name="Hazlebeck D."/>
            <person name="Allen E.E."/>
        </authorList>
    </citation>
    <scope>NUCLEOTIDE SEQUENCE</scope>
    <source>
        <strain evidence="2">Hildebrandi</strain>
    </source>
</reference>
<reference evidence="2" key="2">
    <citation type="submission" date="2021-04" db="EMBL/GenBank/DDBJ databases">
        <authorList>
            <person name="Podell S."/>
        </authorList>
    </citation>
    <scope>NUCLEOTIDE SEQUENCE</scope>
    <source>
        <strain evidence="2">Hildebrandi</strain>
    </source>
</reference>
<accession>A0A9K3PWY5</accession>
<proteinExistence type="predicted"/>
<evidence type="ECO:0000313" key="3">
    <source>
        <dbReference type="Proteomes" id="UP000693970"/>
    </source>
</evidence>
<feature type="compositionally biased region" description="Low complexity" evidence="1">
    <location>
        <begin position="44"/>
        <end position="53"/>
    </location>
</feature>
<dbReference type="AlphaFoldDB" id="A0A9K3PWY5"/>
<feature type="region of interest" description="Disordered" evidence="1">
    <location>
        <begin position="1"/>
        <end position="53"/>
    </location>
</feature>
<comment type="caution">
    <text evidence="2">The sequence shown here is derived from an EMBL/GenBank/DDBJ whole genome shotgun (WGS) entry which is preliminary data.</text>
</comment>
<feature type="region of interest" description="Disordered" evidence="1">
    <location>
        <begin position="73"/>
        <end position="95"/>
    </location>
</feature>
<sequence length="975" mass="109864">MTNANQTTLLKRGTNNSHHCRQSLDSGSTRLNDRSGRSSRHYHLSSNSSFSSLRTNSSESLVSFFGTTTAGLQTGNSVTATRPPRRIRQRTWSSTSLSTSPFPTTIRNFFSNTRRLVQWVVLVASLIVCEQWAALHSWLATEYQYNPDSVAASFSASVSRFTATASLSVASNSRSGLFSTSYNPPIATEAGLHMVVSHCDKPLDWLWRRVVQADQKLKQENSDTFLILKNIKSITIFSKCGQEVVLKGSLPPMAKVVALPNVGRCDHSYAYWIAHVLGHMKNQTKDFIERSLFHPKDVIWFVKDNDNSYRSRVEIGVSLEQMLQSTTRQAGFACASRVSPRLGEEMGYRGVKALNVAVQKNIGRFQMYSVYSRDNYTIFGDEIENEADAVADSNTDPKNNIRDPFFPVNPNITVLEEWVDSLPIYNLSLGNKAVRSSTYSVWDASQKKAVSFSPPPNYLNAFMPICFGGIFMATFERLKYAPVGDWSALAESLSRGDNIEEGHFMERLWAALLSEPMSQMEQQLIHNSEYTVVKRASPYKGLVLIPSDSIEQDLSEGEKVHGLEPATWWSQLMLKLGLASAVSVVRNHDKALMSAAFDIPTIGIHVVVSHCDKPLDWIWDQLLLMTENVNLPSVYPIKSITVITTCGNPPLKNELPRLRNTITFAKHGIDPVRIIESLNFGPSHHPYAYWIAHLLKKEQSYDGLYFSQDSVLFVQDSNNGLYHEKSGASHSKAKFRKLYDQSLKLGFFCGNSLPASTLLMAPGDTMTQNEQDELDQNNFALHIASKRNLGDYKPTQTKSMREWVDVDMAGVWNITMGITAAETAAAKAVVQVLMEEKAQTAINRTLMQDVPTFMPVCLGGHFMVTMERVLSAPVNDWNQVAIAIQNSNWDSNRFIERLWAVLFSPQFQKEDQMALLWQDFIVVKRQGPYKGMVSISRKTEPPVPSRKKKGWKVKREPFMKQWMAQEDIILKKYWT</sequence>
<organism evidence="2 3">
    <name type="scientific">Nitzschia inconspicua</name>
    <dbReference type="NCBI Taxonomy" id="303405"/>
    <lineage>
        <taxon>Eukaryota</taxon>
        <taxon>Sar</taxon>
        <taxon>Stramenopiles</taxon>
        <taxon>Ochrophyta</taxon>
        <taxon>Bacillariophyta</taxon>
        <taxon>Bacillariophyceae</taxon>
        <taxon>Bacillariophycidae</taxon>
        <taxon>Bacillariales</taxon>
        <taxon>Bacillariaceae</taxon>
        <taxon>Nitzschia</taxon>
    </lineage>
</organism>
<dbReference type="EMBL" id="JAGRRH010000010">
    <property type="protein sequence ID" value="KAG7362758.1"/>
    <property type="molecule type" value="Genomic_DNA"/>
</dbReference>
<protein>
    <submittedName>
        <fullName evidence="2">Uncharacterized protein</fullName>
    </submittedName>
</protein>
<evidence type="ECO:0000313" key="2">
    <source>
        <dbReference type="EMBL" id="KAG7362758.1"/>
    </source>
</evidence>